<evidence type="ECO:0000313" key="2">
    <source>
        <dbReference type="Proteomes" id="UP000250235"/>
    </source>
</evidence>
<organism evidence="1 2">
    <name type="scientific">Dorcoceras hygrometricum</name>
    <dbReference type="NCBI Taxonomy" id="472368"/>
    <lineage>
        <taxon>Eukaryota</taxon>
        <taxon>Viridiplantae</taxon>
        <taxon>Streptophyta</taxon>
        <taxon>Embryophyta</taxon>
        <taxon>Tracheophyta</taxon>
        <taxon>Spermatophyta</taxon>
        <taxon>Magnoliopsida</taxon>
        <taxon>eudicotyledons</taxon>
        <taxon>Gunneridae</taxon>
        <taxon>Pentapetalae</taxon>
        <taxon>asterids</taxon>
        <taxon>lamiids</taxon>
        <taxon>Lamiales</taxon>
        <taxon>Gesneriaceae</taxon>
        <taxon>Didymocarpoideae</taxon>
        <taxon>Trichosporeae</taxon>
        <taxon>Loxocarpinae</taxon>
        <taxon>Dorcoceras</taxon>
    </lineage>
</organism>
<keyword evidence="2" id="KW-1185">Reference proteome</keyword>
<accession>A0A2Z7BST6</accession>
<evidence type="ECO:0000313" key="1">
    <source>
        <dbReference type="EMBL" id="KZV35357.1"/>
    </source>
</evidence>
<protein>
    <submittedName>
        <fullName evidence="1">Uncharacterized protein</fullName>
    </submittedName>
</protein>
<dbReference type="Proteomes" id="UP000250235">
    <property type="component" value="Unassembled WGS sequence"/>
</dbReference>
<gene>
    <name evidence="1" type="ORF">F511_37819</name>
</gene>
<name>A0A2Z7BST6_9LAMI</name>
<reference evidence="1 2" key="1">
    <citation type="journal article" date="2015" name="Proc. Natl. Acad. Sci. U.S.A.">
        <title>The resurrection genome of Boea hygrometrica: A blueprint for survival of dehydration.</title>
        <authorList>
            <person name="Xiao L."/>
            <person name="Yang G."/>
            <person name="Zhang L."/>
            <person name="Yang X."/>
            <person name="Zhao S."/>
            <person name="Ji Z."/>
            <person name="Zhou Q."/>
            <person name="Hu M."/>
            <person name="Wang Y."/>
            <person name="Chen M."/>
            <person name="Xu Y."/>
            <person name="Jin H."/>
            <person name="Xiao X."/>
            <person name="Hu G."/>
            <person name="Bao F."/>
            <person name="Hu Y."/>
            <person name="Wan P."/>
            <person name="Li L."/>
            <person name="Deng X."/>
            <person name="Kuang T."/>
            <person name="Xiang C."/>
            <person name="Zhu J.K."/>
            <person name="Oliver M.J."/>
            <person name="He Y."/>
        </authorList>
    </citation>
    <scope>NUCLEOTIDE SEQUENCE [LARGE SCALE GENOMIC DNA]</scope>
    <source>
        <strain evidence="2">cv. XS01</strain>
    </source>
</reference>
<dbReference type="AlphaFoldDB" id="A0A2Z7BST6"/>
<proteinExistence type="predicted"/>
<sequence length="300" mass="34300">MVANKSSREMRVRYRRSPSHPASINTFLRYSLFGGFSTTDIRDFVSAIALDRSVFREATNFDSVVQRAPLLLLSDRSTQENPLVHMDIDQRPDSPSTSANSSMCFDEDEIAATQFSLPVVSTDLTEAFAQLRASVEQIHFEQIRRKDDADKLRDILLMRIRDLERQFSRRFDEQDRAYRALLNNIRKDIHDQKTLLSLVVLTSQQKLSTQVTAVALDNADIRKEVKELRAILTDLDGLVIESAMVSVNRNCPYYCDQIRYQISPNSTTSKKEDISDAFKQSDFVKQSDIASSQMSLCIHM</sequence>
<dbReference type="EMBL" id="KV004621">
    <property type="protein sequence ID" value="KZV35357.1"/>
    <property type="molecule type" value="Genomic_DNA"/>
</dbReference>